<proteinExistence type="predicted"/>
<dbReference type="InterPro" id="IPR038656">
    <property type="entry name" value="Peptidase_G1_sf"/>
</dbReference>
<dbReference type="GO" id="GO:0006508">
    <property type="term" value="P:proteolysis"/>
    <property type="evidence" value="ECO:0007669"/>
    <property type="project" value="InterPro"/>
</dbReference>
<dbReference type="HOGENOM" id="CLU_1224572_0_0_1"/>
<evidence type="ECO:0000256" key="1">
    <source>
        <dbReference type="SAM" id="SignalP"/>
    </source>
</evidence>
<dbReference type="GeneID" id="19395427"/>
<dbReference type="OrthoDB" id="2862635at2759"/>
<dbReference type="EMBL" id="KB908615">
    <property type="protein sequence ID" value="EOA86071.1"/>
    <property type="molecule type" value="Genomic_DNA"/>
</dbReference>
<dbReference type="CDD" id="cd13426">
    <property type="entry name" value="Peptidase_G1"/>
    <property type="match status" value="1"/>
</dbReference>
<dbReference type="Proteomes" id="UP000016935">
    <property type="component" value="Unassembled WGS sequence"/>
</dbReference>
<reference evidence="2 3" key="2">
    <citation type="journal article" date="2013" name="PLoS Genet.">
        <title>Comparative genome structure, secondary metabolite, and effector coding capacity across Cochliobolus pathogens.</title>
        <authorList>
            <person name="Condon B.J."/>
            <person name="Leng Y."/>
            <person name="Wu D."/>
            <person name="Bushley K.E."/>
            <person name="Ohm R.A."/>
            <person name="Otillar R."/>
            <person name="Martin J."/>
            <person name="Schackwitz W."/>
            <person name="Grimwood J."/>
            <person name="MohdZainudin N."/>
            <person name="Xue C."/>
            <person name="Wang R."/>
            <person name="Manning V.A."/>
            <person name="Dhillon B."/>
            <person name="Tu Z.J."/>
            <person name="Steffenson B.J."/>
            <person name="Salamov A."/>
            <person name="Sun H."/>
            <person name="Lowry S."/>
            <person name="LaButti K."/>
            <person name="Han J."/>
            <person name="Copeland A."/>
            <person name="Lindquist E."/>
            <person name="Barry K."/>
            <person name="Schmutz J."/>
            <person name="Baker S.E."/>
            <person name="Ciuffetti L.M."/>
            <person name="Grigoriev I.V."/>
            <person name="Zhong S."/>
            <person name="Turgeon B.G."/>
        </authorList>
    </citation>
    <scope>NUCLEOTIDE SEQUENCE [LARGE SCALE GENOMIC DNA]</scope>
    <source>
        <strain evidence="3">28A</strain>
    </source>
</reference>
<dbReference type="Gene3D" id="2.60.120.700">
    <property type="entry name" value="Peptidase G1"/>
    <property type="match status" value="1"/>
</dbReference>
<dbReference type="RefSeq" id="XP_008026346.1">
    <property type="nucleotide sequence ID" value="XM_008028155.1"/>
</dbReference>
<name>R0IMR4_EXST2</name>
<gene>
    <name evidence="2" type="ORF">SETTUDRAFT_110510</name>
</gene>
<protein>
    <recommendedName>
        <fullName evidence="4">Concanavalin A-like lectin/glucanase</fullName>
    </recommendedName>
</protein>
<keyword evidence="3" id="KW-1185">Reference proteome</keyword>
<evidence type="ECO:0000313" key="2">
    <source>
        <dbReference type="EMBL" id="EOA86071.1"/>
    </source>
</evidence>
<dbReference type="eggNOG" id="ENOG502SNK4">
    <property type="taxonomic scope" value="Eukaryota"/>
</dbReference>
<keyword evidence="1" id="KW-0732">Signal</keyword>
<dbReference type="STRING" id="671987.R0IMR4"/>
<dbReference type="Pfam" id="PF01828">
    <property type="entry name" value="Peptidase_A4"/>
    <property type="match status" value="1"/>
</dbReference>
<reference evidence="2 3" key="1">
    <citation type="journal article" date="2012" name="PLoS Pathog.">
        <title>Diverse lifestyles and strategies of plant pathogenesis encoded in the genomes of eighteen Dothideomycetes fungi.</title>
        <authorList>
            <person name="Ohm R.A."/>
            <person name="Feau N."/>
            <person name="Henrissat B."/>
            <person name="Schoch C.L."/>
            <person name="Horwitz B.A."/>
            <person name="Barry K.W."/>
            <person name="Condon B.J."/>
            <person name="Copeland A.C."/>
            <person name="Dhillon B."/>
            <person name="Glaser F."/>
            <person name="Hesse C.N."/>
            <person name="Kosti I."/>
            <person name="LaButti K."/>
            <person name="Lindquist E.A."/>
            <person name="Lucas S."/>
            <person name="Salamov A.A."/>
            <person name="Bradshaw R.E."/>
            <person name="Ciuffetti L."/>
            <person name="Hamelin R.C."/>
            <person name="Kema G.H.J."/>
            <person name="Lawrence C."/>
            <person name="Scott J.A."/>
            <person name="Spatafora J.W."/>
            <person name="Turgeon B.G."/>
            <person name="de Wit P.J.G.M."/>
            <person name="Zhong S."/>
            <person name="Goodwin S.B."/>
            <person name="Grigoriev I.V."/>
        </authorList>
    </citation>
    <scope>NUCLEOTIDE SEQUENCE [LARGE SCALE GENOMIC DNA]</scope>
    <source>
        <strain evidence="3">28A</strain>
    </source>
</reference>
<dbReference type="InterPro" id="IPR000250">
    <property type="entry name" value="Peptidase_G1"/>
</dbReference>
<dbReference type="AlphaFoldDB" id="R0IMR4"/>
<organism evidence="2 3">
    <name type="scientific">Exserohilum turcicum (strain 28A)</name>
    <name type="common">Northern leaf blight fungus</name>
    <name type="synonym">Setosphaeria turcica</name>
    <dbReference type="NCBI Taxonomy" id="671987"/>
    <lineage>
        <taxon>Eukaryota</taxon>
        <taxon>Fungi</taxon>
        <taxon>Dikarya</taxon>
        <taxon>Ascomycota</taxon>
        <taxon>Pezizomycotina</taxon>
        <taxon>Dothideomycetes</taxon>
        <taxon>Pleosporomycetidae</taxon>
        <taxon>Pleosporales</taxon>
        <taxon>Pleosporineae</taxon>
        <taxon>Pleosporaceae</taxon>
        <taxon>Exserohilum</taxon>
    </lineage>
</organism>
<evidence type="ECO:0008006" key="4">
    <source>
        <dbReference type="Google" id="ProtNLM"/>
    </source>
</evidence>
<dbReference type="SUPFAM" id="SSF49899">
    <property type="entry name" value="Concanavalin A-like lectins/glucanases"/>
    <property type="match status" value="1"/>
</dbReference>
<dbReference type="InterPro" id="IPR013320">
    <property type="entry name" value="ConA-like_dom_sf"/>
</dbReference>
<dbReference type="PANTHER" id="PTHR37536">
    <property type="entry name" value="PUTATIVE (AFU_ORTHOLOGUE AFUA_3G02970)-RELATED"/>
    <property type="match status" value="1"/>
</dbReference>
<evidence type="ECO:0000313" key="3">
    <source>
        <dbReference type="Proteomes" id="UP000016935"/>
    </source>
</evidence>
<sequence>MRFASLLTSACWVSTVSAAFDLNRGGAVLKAPEGDSFQTVAGTFTVPNLSGTNRLSIWIGIGDSLQQDYVLGGGIVYNSTLQSFAAYFPSPVTDTTSAVPFANGNSIGVTISVNETGSTVTIENKTQNRKTTQTLAAPAGVDPGLLTALTADWFVQAYQVIPGELVTPPNFGTLSFTSVAATTRSGVNVPISGAGRYEIQGTSGQIYSRTTISNTTISVQRQFV</sequence>
<dbReference type="PANTHER" id="PTHR37536:SF1">
    <property type="entry name" value="ASPERGILLOPEPSIN, PUTAITVE (AFU_ORTHOLOGUE AFUA_7G01200)"/>
    <property type="match status" value="1"/>
</dbReference>
<accession>R0IMR4</accession>
<feature type="signal peptide" evidence="1">
    <location>
        <begin position="1"/>
        <end position="18"/>
    </location>
</feature>
<feature type="chain" id="PRO_5004343206" description="Concanavalin A-like lectin/glucanase" evidence="1">
    <location>
        <begin position="19"/>
        <end position="224"/>
    </location>
</feature>
<dbReference type="GO" id="GO:0070007">
    <property type="term" value="F:glutamic-type endopeptidase activity"/>
    <property type="evidence" value="ECO:0007669"/>
    <property type="project" value="InterPro"/>
</dbReference>